<name>S9TEP6_9TRYP</name>
<comment type="caution">
    <text evidence="2">The sequence shown here is derived from an EMBL/GenBank/DDBJ whole genome shotgun (WGS) entry which is preliminary data.</text>
</comment>
<dbReference type="AlphaFoldDB" id="S9TEP6"/>
<protein>
    <submittedName>
        <fullName evidence="2">Uncharacterized protein</fullName>
    </submittedName>
</protein>
<feature type="region of interest" description="Disordered" evidence="1">
    <location>
        <begin position="1"/>
        <end position="25"/>
    </location>
</feature>
<evidence type="ECO:0000313" key="3">
    <source>
        <dbReference type="Proteomes" id="UP000015354"/>
    </source>
</evidence>
<accession>S9TEP6</accession>
<evidence type="ECO:0000256" key="1">
    <source>
        <dbReference type="SAM" id="MobiDB-lite"/>
    </source>
</evidence>
<sequence>MQCSLIHDKHLNASASEEDADDGRGHQRTIDLLAQEALRRQYALYEKDAILSRFRQMLKEEGEGEGEGEGVEGNQEKNDTEDRDKETQ</sequence>
<dbReference type="Proteomes" id="UP000015354">
    <property type="component" value="Unassembled WGS sequence"/>
</dbReference>
<reference evidence="2 3" key="1">
    <citation type="journal article" date="2013" name="PLoS ONE">
        <title>Predicting the Proteins of Angomonas deanei, Strigomonas culicis and Their Respective Endosymbionts Reveals New Aspects of the Trypanosomatidae Family.</title>
        <authorList>
            <person name="Motta M.C."/>
            <person name="Martins A.C."/>
            <person name="de Souza S.S."/>
            <person name="Catta-Preta C.M."/>
            <person name="Silva R."/>
            <person name="Klein C.C."/>
            <person name="de Almeida L.G."/>
            <person name="de Lima Cunha O."/>
            <person name="Ciapina L.P."/>
            <person name="Brocchi M."/>
            <person name="Colabardini A.C."/>
            <person name="de Araujo Lima B."/>
            <person name="Machado C.R."/>
            <person name="de Almeida Soares C.M."/>
            <person name="Probst C.M."/>
            <person name="de Menezes C.B."/>
            <person name="Thompson C.E."/>
            <person name="Bartholomeu D.C."/>
            <person name="Gradia D.F."/>
            <person name="Pavoni D.P."/>
            <person name="Grisard E.C."/>
            <person name="Fantinatti-Garboggini F."/>
            <person name="Marchini F.K."/>
            <person name="Rodrigues-Luiz G.F."/>
            <person name="Wagner G."/>
            <person name="Goldman G.H."/>
            <person name="Fietto J.L."/>
            <person name="Elias M.C."/>
            <person name="Goldman M.H."/>
            <person name="Sagot M.F."/>
            <person name="Pereira M."/>
            <person name="Stoco P.H."/>
            <person name="de Mendonca-Neto R.P."/>
            <person name="Teixeira S.M."/>
            <person name="Maciel T.E."/>
            <person name="de Oliveira Mendes T.A."/>
            <person name="Urmenyi T.P."/>
            <person name="de Souza W."/>
            <person name="Schenkman S."/>
            <person name="de Vasconcelos A.T."/>
        </authorList>
    </citation>
    <scope>NUCLEOTIDE SEQUENCE [LARGE SCALE GENOMIC DNA]</scope>
</reference>
<feature type="compositionally biased region" description="Basic and acidic residues" evidence="1">
    <location>
        <begin position="74"/>
        <end position="88"/>
    </location>
</feature>
<dbReference type="EMBL" id="ATMH01011084">
    <property type="protein sequence ID" value="EPY16517.1"/>
    <property type="molecule type" value="Genomic_DNA"/>
</dbReference>
<keyword evidence="3" id="KW-1185">Reference proteome</keyword>
<feature type="region of interest" description="Disordered" evidence="1">
    <location>
        <begin position="60"/>
        <end position="88"/>
    </location>
</feature>
<feature type="compositionally biased region" description="Basic and acidic residues" evidence="1">
    <location>
        <begin position="1"/>
        <end position="11"/>
    </location>
</feature>
<evidence type="ECO:0000313" key="2">
    <source>
        <dbReference type="EMBL" id="EPY16517.1"/>
    </source>
</evidence>
<proteinExistence type="predicted"/>
<gene>
    <name evidence="2" type="ORF">STCU_11179</name>
</gene>
<organism evidence="2 3">
    <name type="scientific">Strigomonas culicis</name>
    <dbReference type="NCBI Taxonomy" id="28005"/>
    <lineage>
        <taxon>Eukaryota</taxon>
        <taxon>Discoba</taxon>
        <taxon>Euglenozoa</taxon>
        <taxon>Kinetoplastea</taxon>
        <taxon>Metakinetoplastina</taxon>
        <taxon>Trypanosomatida</taxon>
        <taxon>Trypanosomatidae</taxon>
        <taxon>Strigomonadinae</taxon>
        <taxon>Strigomonas</taxon>
    </lineage>
</organism>